<dbReference type="EMBL" id="LZYO01000095">
    <property type="protein sequence ID" value="ODH35409.1"/>
    <property type="molecule type" value="Genomic_DNA"/>
</dbReference>
<comment type="caution">
    <text evidence="1">The sequence shown here is derived from an EMBL/GenBank/DDBJ whole genome shotgun (WGS) entry which is preliminary data.</text>
</comment>
<sequence>MWVLFNGFGKFPLQDPQRRNGEGKGFTYTVAQFHPRDAVAQLSYEYEDDPVTPFETAPTN</sequence>
<accession>A0A1D2JHE2</accession>
<evidence type="ECO:0000313" key="2">
    <source>
        <dbReference type="Proteomes" id="UP000242814"/>
    </source>
</evidence>
<name>A0A1D2JHE2_PARBR</name>
<evidence type="ECO:0000313" key="1">
    <source>
        <dbReference type="EMBL" id="ODH35409.1"/>
    </source>
</evidence>
<dbReference type="VEuPathDB" id="FungiDB:PADG_01465"/>
<reference evidence="1 2" key="1">
    <citation type="submission" date="2016-06" db="EMBL/GenBank/DDBJ databases">
        <authorList>
            <person name="Kjaerup R.B."/>
            <person name="Dalgaard T.S."/>
            <person name="Juul-Madsen H.R."/>
        </authorList>
    </citation>
    <scope>NUCLEOTIDE SEQUENCE [LARGE SCALE GENOMIC DNA]</scope>
    <source>
        <strain evidence="1 2">Pb300</strain>
    </source>
</reference>
<protein>
    <submittedName>
        <fullName evidence="1">Uncharacterized protein</fullName>
    </submittedName>
</protein>
<dbReference type="VEuPathDB" id="FungiDB:PABG_11652"/>
<proteinExistence type="predicted"/>
<dbReference type="AlphaFoldDB" id="A0A1D2JHE2"/>
<organism evidence="1 2">
    <name type="scientific">Paracoccidioides brasiliensis</name>
    <dbReference type="NCBI Taxonomy" id="121759"/>
    <lineage>
        <taxon>Eukaryota</taxon>
        <taxon>Fungi</taxon>
        <taxon>Dikarya</taxon>
        <taxon>Ascomycota</taxon>
        <taxon>Pezizomycotina</taxon>
        <taxon>Eurotiomycetes</taxon>
        <taxon>Eurotiomycetidae</taxon>
        <taxon>Onygenales</taxon>
        <taxon>Ajellomycetaceae</taxon>
        <taxon>Paracoccidioides</taxon>
    </lineage>
</organism>
<dbReference type="Proteomes" id="UP000242814">
    <property type="component" value="Unassembled WGS sequence"/>
</dbReference>
<gene>
    <name evidence="1" type="ORF">ACO22_02933</name>
</gene>